<reference evidence="2" key="1">
    <citation type="submission" date="2018-05" db="EMBL/GenBank/DDBJ databases">
        <authorList>
            <person name="Lanie J.A."/>
            <person name="Ng W.-L."/>
            <person name="Kazmierczak K.M."/>
            <person name="Andrzejewski T.M."/>
            <person name="Davidsen T.M."/>
            <person name="Wayne K.J."/>
            <person name="Tettelin H."/>
            <person name="Glass J.I."/>
            <person name="Rusch D."/>
            <person name="Podicherti R."/>
            <person name="Tsui H.-C.T."/>
            <person name="Winkler M.E."/>
        </authorList>
    </citation>
    <scope>NUCLEOTIDE SEQUENCE</scope>
</reference>
<dbReference type="SUPFAM" id="SSF51182">
    <property type="entry name" value="RmlC-like cupins"/>
    <property type="match status" value="1"/>
</dbReference>
<dbReference type="Gene3D" id="2.60.120.10">
    <property type="entry name" value="Jelly Rolls"/>
    <property type="match status" value="1"/>
</dbReference>
<evidence type="ECO:0000259" key="1">
    <source>
        <dbReference type="Pfam" id="PF07883"/>
    </source>
</evidence>
<accession>A0A382J5C1</accession>
<dbReference type="InterPro" id="IPR014710">
    <property type="entry name" value="RmlC-like_jellyroll"/>
</dbReference>
<protein>
    <recommendedName>
        <fullName evidence="1">Cupin type-2 domain-containing protein</fullName>
    </recommendedName>
</protein>
<organism evidence="2">
    <name type="scientific">marine metagenome</name>
    <dbReference type="NCBI Taxonomy" id="408172"/>
    <lineage>
        <taxon>unclassified sequences</taxon>
        <taxon>metagenomes</taxon>
        <taxon>ecological metagenomes</taxon>
    </lineage>
</organism>
<dbReference type="EMBL" id="UINC01071592">
    <property type="protein sequence ID" value="SVC06612.1"/>
    <property type="molecule type" value="Genomic_DNA"/>
</dbReference>
<dbReference type="InterPro" id="IPR011051">
    <property type="entry name" value="RmlC_Cupin_sf"/>
</dbReference>
<name>A0A382J5C1_9ZZZZ</name>
<dbReference type="AlphaFoldDB" id="A0A382J5C1"/>
<feature type="non-terminal residue" evidence="2">
    <location>
        <position position="1"/>
    </location>
</feature>
<evidence type="ECO:0000313" key="2">
    <source>
        <dbReference type="EMBL" id="SVC06612.1"/>
    </source>
</evidence>
<dbReference type="Pfam" id="PF07883">
    <property type="entry name" value="Cupin_2"/>
    <property type="match status" value="1"/>
</dbReference>
<dbReference type="InterPro" id="IPR013096">
    <property type="entry name" value="Cupin_2"/>
</dbReference>
<gene>
    <name evidence="2" type="ORF">METZ01_LOCUS259466</name>
</gene>
<sequence length="92" mass="10672">VNIDHNAVRKNWYSRGFSCDIWIDPPEKVWANFVHGTDELLMLIDGEIELEMDGEILHPEIGDEILIPAGMNHTVRNIGLVTNHWFYGYKHN</sequence>
<feature type="domain" description="Cupin type-2" evidence="1">
    <location>
        <begin position="32"/>
        <end position="79"/>
    </location>
</feature>
<proteinExistence type="predicted"/>